<accession>A0A1M5P8I1</accession>
<dbReference type="EMBL" id="FQWY01000021">
    <property type="protein sequence ID" value="SHG98007.1"/>
    <property type="molecule type" value="Genomic_DNA"/>
</dbReference>
<feature type="transmembrane region" description="Helical" evidence="1">
    <location>
        <begin position="107"/>
        <end position="128"/>
    </location>
</feature>
<keyword evidence="1" id="KW-0812">Transmembrane</keyword>
<protein>
    <recommendedName>
        <fullName evidence="4">DUF2953 domain-containing protein</fullName>
    </recommendedName>
</protein>
<evidence type="ECO:0008006" key="4">
    <source>
        <dbReference type="Google" id="ProtNLM"/>
    </source>
</evidence>
<evidence type="ECO:0000313" key="2">
    <source>
        <dbReference type="EMBL" id="SHG98007.1"/>
    </source>
</evidence>
<dbReference type="Proteomes" id="UP000242329">
    <property type="component" value="Unassembled WGS sequence"/>
</dbReference>
<name>A0A1M5P8I1_9FIRM</name>
<dbReference type="AlphaFoldDB" id="A0A1M5P8I1"/>
<keyword evidence="1" id="KW-1133">Transmembrane helix</keyword>
<sequence>MWYVCISFLVFLLLLMMPVKLYISIKLEVESDEVKLGLQVKLGIWWKKEFAYRLSLYSIDQFIFADPGFKKRKRFPAGYFKNLYRPLLSFISIEKLDWETMWGTDDAAHTAWAVGGWWIIKGILLGFLRSQMRIKKIYISIKPDFVHESKKSELFCIVRLTMVHIMLIGICSLLAKQEV</sequence>
<dbReference type="STRING" id="1123382.SAMN02745221_01395"/>
<gene>
    <name evidence="2" type="ORF">SAMN02745221_01395</name>
</gene>
<evidence type="ECO:0000256" key="1">
    <source>
        <dbReference type="SAM" id="Phobius"/>
    </source>
</evidence>
<reference evidence="3" key="1">
    <citation type="submission" date="2016-11" db="EMBL/GenBank/DDBJ databases">
        <authorList>
            <person name="Varghese N."/>
            <person name="Submissions S."/>
        </authorList>
    </citation>
    <scope>NUCLEOTIDE SEQUENCE [LARGE SCALE GENOMIC DNA]</scope>
    <source>
        <strain evidence="3">DSM 11003</strain>
    </source>
</reference>
<dbReference type="OrthoDB" id="1953500at2"/>
<organism evidence="2 3">
    <name type="scientific">Thermosyntropha lipolytica DSM 11003</name>
    <dbReference type="NCBI Taxonomy" id="1123382"/>
    <lineage>
        <taxon>Bacteria</taxon>
        <taxon>Bacillati</taxon>
        <taxon>Bacillota</taxon>
        <taxon>Clostridia</taxon>
        <taxon>Eubacteriales</taxon>
        <taxon>Syntrophomonadaceae</taxon>
        <taxon>Thermosyntropha</taxon>
    </lineage>
</organism>
<proteinExistence type="predicted"/>
<dbReference type="Pfam" id="PF11167">
    <property type="entry name" value="DUF2953"/>
    <property type="match status" value="1"/>
</dbReference>
<dbReference type="RefSeq" id="WP_073092021.1">
    <property type="nucleotide sequence ID" value="NZ_FQWY01000021.1"/>
</dbReference>
<dbReference type="InterPro" id="IPR021338">
    <property type="entry name" value="DUF2953"/>
</dbReference>
<keyword evidence="3" id="KW-1185">Reference proteome</keyword>
<keyword evidence="1" id="KW-0472">Membrane</keyword>
<evidence type="ECO:0000313" key="3">
    <source>
        <dbReference type="Proteomes" id="UP000242329"/>
    </source>
</evidence>